<dbReference type="SUPFAM" id="SSF50475">
    <property type="entry name" value="FMN-binding split barrel"/>
    <property type="match status" value="1"/>
</dbReference>
<dbReference type="Proteomes" id="UP000198480">
    <property type="component" value="Unassembled WGS sequence"/>
</dbReference>
<keyword evidence="3" id="KW-0288">FMN</keyword>
<reference evidence="7" key="1">
    <citation type="submission" date="2017-06" db="EMBL/GenBank/DDBJ databases">
        <authorList>
            <person name="Varghese N."/>
            <person name="Submissions S."/>
        </authorList>
    </citation>
    <scope>NUCLEOTIDE SEQUENCE [LARGE SCALE GENOMIC DNA]</scope>
    <source>
        <strain evidence="7">5C</strain>
    </source>
</reference>
<keyword evidence="4" id="KW-0560">Oxidoreductase</keyword>
<dbReference type="Gene3D" id="2.30.110.10">
    <property type="entry name" value="Electron Transport, Fmn-binding Protein, Chain A"/>
    <property type="match status" value="1"/>
</dbReference>
<proteinExistence type="predicted"/>
<comment type="cofactor">
    <cofactor evidence="1">
        <name>FMN</name>
        <dbReference type="ChEBI" id="CHEBI:58210"/>
    </cofactor>
</comment>
<dbReference type="GO" id="GO:0010181">
    <property type="term" value="F:FMN binding"/>
    <property type="evidence" value="ECO:0007669"/>
    <property type="project" value="InterPro"/>
</dbReference>
<accession>A0A239FMI9</accession>
<evidence type="ECO:0000313" key="6">
    <source>
        <dbReference type="EMBL" id="SNS58166.1"/>
    </source>
</evidence>
<dbReference type="GO" id="GO:0004733">
    <property type="term" value="F:pyridoxamine phosphate oxidase activity"/>
    <property type="evidence" value="ECO:0007669"/>
    <property type="project" value="InterPro"/>
</dbReference>
<dbReference type="Pfam" id="PF12766">
    <property type="entry name" value="Pyridox_oxase_2"/>
    <property type="match status" value="1"/>
</dbReference>
<protein>
    <submittedName>
        <fullName evidence="6">Pyridoxine/pyridoxamine 5'-phosphate oxidase</fullName>
    </submittedName>
</protein>
<evidence type="ECO:0000259" key="5">
    <source>
        <dbReference type="Pfam" id="PF12766"/>
    </source>
</evidence>
<sequence length="191" mass="22292">MLFDIYTKQEDVLLSVKHEIKRGALDAKHAFRFVVLGTSIQNDINQRYVVLRKVDQNLNLFIYTDLRSEKVKQIKHNPQVSLLCYHPQKRVQVRIKGEAELHYQNELSKELWKIVQGDAKKAYNSKLAPGTIIQAPEEAQSWPEDLTNPENFCVIKIKPNNIEALQLNGLHHIRIQFSKIEDQWQGQWLVP</sequence>
<evidence type="ECO:0000256" key="2">
    <source>
        <dbReference type="ARBA" id="ARBA00022630"/>
    </source>
</evidence>
<dbReference type="InterPro" id="IPR012349">
    <property type="entry name" value="Split_barrel_FMN-bd"/>
</dbReference>
<organism evidence="6 7">
    <name type="scientific">Belliella buryatensis</name>
    <dbReference type="NCBI Taxonomy" id="1500549"/>
    <lineage>
        <taxon>Bacteria</taxon>
        <taxon>Pseudomonadati</taxon>
        <taxon>Bacteroidota</taxon>
        <taxon>Cytophagia</taxon>
        <taxon>Cytophagales</taxon>
        <taxon>Cyclobacteriaceae</taxon>
        <taxon>Belliella</taxon>
    </lineage>
</organism>
<evidence type="ECO:0000256" key="3">
    <source>
        <dbReference type="ARBA" id="ARBA00022643"/>
    </source>
</evidence>
<keyword evidence="2" id="KW-0285">Flavoprotein</keyword>
<dbReference type="OrthoDB" id="1493996at2"/>
<evidence type="ECO:0000313" key="7">
    <source>
        <dbReference type="Proteomes" id="UP000198480"/>
    </source>
</evidence>
<evidence type="ECO:0000256" key="4">
    <source>
        <dbReference type="ARBA" id="ARBA00023002"/>
    </source>
</evidence>
<dbReference type="InterPro" id="IPR024624">
    <property type="entry name" value="Pyridox_Oxase_Alr4036_FMN-bd"/>
</dbReference>
<dbReference type="PANTHER" id="PTHR10851">
    <property type="entry name" value="PYRIDOXINE-5-PHOSPHATE OXIDASE"/>
    <property type="match status" value="1"/>
</dbReference>
<gene>
    <name evidence="6" type="ORF">SAMN06295967_11341</name>
</gene>
<dbReference type="InterPro" id="IPR000659">
    <property type="entry name" value="Pyridox_Oxase"/>
</dbReference>
<name>A0A239FMI9_9BACT</name>
<dbReference type="PANTHER" id="PTHR10851:SF3">
    <property type="entry name" value="PYRIDOXINE_PYRIDOXAMINE 5'-PHOSPHATE OXIDASE 2"/>
    <property type="match status" value="1"/>
</dbReference>
<evidence type="ECO:0000256" key="1">
    <source>
        <dbReference type="ARBA" id="ARBA00001917"/>
    </source>
</evidence>
<dbReference type="AlphaFoldDB" id="A0A239FMI9"/>
<keyword evidence="7" id="KW-1185">Reference proteome</keyword>
<feature type="domain" description="Pyridoxamine 5'-phosphate oxidase Alr4036 family FMN-binding" evidence="5">
    <location>
        <begin position="27"/>
        <end position="101"/>
    </location>
</feature>
<dbReference type="EMBL" id="FZOK01000013">
    <property type="protein sequence ID" value="SNS58166.1"/>
    <property type="molecule type" value="Genomic_DNA"/>
</dbReference>
<dbReference type="GO" id="GO:0008615">
    <property type="term" value="P:pyridoxine biosynthetic process"/>
    <property type="evidence" value="ECO:0007669"/>
    <property type="project" value="InterPro"/>
</dbReference>
<dbReference type="RefSeq" id="WP_089241812.1">
    <property type="nucleotide sequence ID" value="NZ_FZOK01000013.1"/>
</dbReference>